<name>A0ABU8DGP2_ERWAP</name>
<dbReference type="Proteomes" id="UP001306592">
    <property type="component" value="Unassembled WGS sequence"/>
</dbReference>
<dbReference type="EMBL" id="JBANEI010000009">
    <property type="protein sequence ID" value="MEI2682679.1"/>
    <property type="molecule type" value="Genomic_DNA"/>
</dbReference>
<protein>
    <submittedName>
        <fullName evidence="1">Head-tail connector protein</fullName>
    </submittedName>
</protein>
<dbReference type="Gene3D" id="1.10.3230.30">
    <property type="entry name" value="Phage gp6-like head-tail connector protein"/>
    <property type="match status" value="1"/>
</dbReference>
<dbReference type="CDD" id="cd08054">
    <property type="entry name" value="gp6"/>
    <property type="match status" value="1"/>
</dbReference>
<dbReference type="NCBIfam" id="TIGR01560">
    <property type="entry name" value="put_DNA_pack"/>
    <property type="match status" value="1"/>
</dbReference>
<dbReference type="InterPro" id="IPR021146">
    <property type="entry name" value="Phage_gp6-like_head-tail"/>
</dbReference>
<organism evidence="1 2">
    <name type="scientific">Erwinia aphidicola</name>
    <dbReference type="NCBI Taxonomy" id="68334"/>
    <lineage>
        <taxon>Bacteria</taxon>
        <taxon>Pseudomonadati</taxon>
        <taxon>Pseudomonadota</taxon>
        <taxon>Gammaproteobacteria</taxon>
        <taxon>Enterobacterales</taxon>
        <taxon>Erwiniaceae</taxon>
        <taxon>Erwinia</taxon>
    </lineage>
</organism>
<keyword evidence="2" id="KW-1185">Reference proteome</keyword>
<gene>
    <name evidence="1" type="ORF">V8N49_13565</name>
</gene>
<dbReference type="RefSeq" id="WP_187498111.1">
    <property type="nucleotide sequence ID" value="NZ_JBANEI010000009.1"/>
</dbReference>
<proteinExistence type="predicted"/>
<dbReference type="Pfam" id="PF05135">
    <property type="entry name" value="Phage_connect_1"/>
    <property type="match status" value="1"/>
</dbReference>
<accession>A0ABU8DGP2</accession>
<sequence>MIALVTLDEVKSYLRIDNDATDAELQGAIYQASAVILDYVKGSRSLIIDDDGAVIEGEALQRVKRSTLILVGIFDRVKNGEEEQRYAQGYLPFSVTAFIYTLHAPTIV</sequence>
<comment type="caution">
    <text evidence="1">The sequence shown here is derived from an EMBL/GenBank/DDBJ whole genome shotgun (WGS) entry which is preliminary data.</text>
</comment>
<dbReference type="InterPro" id="IPR006450">
    <property type="entry name" value="Phage_HK97_gp6-like"/>
</dbReference>
<reference evidence="1 2" key="1">
    <citation type="submission" date="2024-02" db="EMBL/GenBank/DDBJ databases">
        <title>First report Erwinia aphidicola in onion in Chile.</title>
        <authorList>
            <person name="Valenzuela M."/>
            <person name="Pena M."/>
            <person name="Dutta B."/>
        </authorList>
    </citation>
    <scope>NUCLEOTIDE SEQUENCE [LARGE SCALE GENOMIC DNA]</scope>
    <source>
        <strain evidence="1 2">QCJ3A</strain>
    </source>
</reference>
<evidence type="ECO:0000313" key="2">
    <source>
        <dbReference type="Proteomes" id="UP001306592"/>
    </source>
</evidence>
<evidence type="ECO:0000313" key="1">
    <source>
        <dbReference type="EMBL" id="MEI2682679.1"/>
    </source>
</evidence>